<dbReference type="Gene3D" id="3.10.180.10">
    <property type="entry name" value="2,3-Dihydroxybiphenyl 1,2-Dioxygenase, domain 1"/>
    <property type="match status" value="1"/>
</dbReference>
<dbReference type="InterPro" id="IPR029068">
    <property type="entry name" value="Glyas_Bleomycin-R_OHBP_Dase"/>
</dbReference>
<organism evidence="1 2">
    <name type="scientific">Liquorilactobacillus satsumensis DSM 16230 = JCM 12392</name>
    <dbReference type="NCBI Taxonomy" id="1423801"/>
    <lineage>
        <taxon>Bacteria</taxon>
        <taxon>Bacillati</taxon>
        <taxon>Bacillota</taxon>
        <taxon>Bacilli</taxon>
        <taxon>Lactobacillales</taxon>
        <taxon>Lactobacillaceae</taxon>
        <taxon>Liquorilactobacillus</taxon>
    </lineage>
</organism>
<dbReference type="SUPFAM" id="SSF54593">
    <property type="entry name" value="Glyoxalase/Bleomycin resistance protein/Dihydroxybiphenyl dioxygenase"/>
    <property type="match status" value="1"/>
</dbReference>
<dbReference type="Proteomes" id="UP000051166">
    <property type="component" value="Unassembled WGS sequence"/>
</dbReference>
<accession>A0A0R1V093</accession>
<dbReference type="PATRIC" id="fig|1423801.4.peg.1648"/>
<evidence type="ECO:0000313" key="1">
    <source>
        <dbReference type="EMBL" id="KRL97066.1"/>
    </source>
</evidence>
<dbReference type="EMBL" id="AZFQ01000053">
    <property type="protein sequence ID" value="KRL97066.1"/>
    <property type="molecule type" value="Genomic_DNA"/>
</dbReference>
<keyword evidence="2" id="KW-1185">Reference proteome</keyword>
<comment type="caution">
    <text evidence="1">The sequence shown here is derived from an EMBL/GenBank/DDBJ whole genome shotgun (WGS) entry which is preliminary data.</text>
</comment>
<proteinExistence type="predicted"/>
<name>A0A0R1V093_9LACO</name>
<dbReference type="STRING" id="1423801.FD50_GL001610"/>
<evidence type="ECO:0000313" key="2">
    <source>
        <dbReference type="Proteomes" id="UP000051166"/>
    </source>
</evidence>
<sequence>MNGAGNEAISFYEKYLGAICVFKETYQDHLISHSVLQLKTGGILMINEEPLDNKEYTSGNGQSICIQSSNLEDTKNLFNGLTSAKGTQVIQKLAEVPFSPLFRKFKKFVPKITREFVVQ</sequence>
<protein>
    <recommendedName>
        <fullName evidence="3">PhnB-like domain-containing protein</fullName>
    </recommendedName>
</protein>
<dbReference type="AlphaFoldDB" id="A0A0R1V093"/>
<evidence type="ECO:0008006" key="3">
    <source>
        <dbReference type="Google" id="ProtNLM"/>
    </source>
</evidence>
<gene>
    <name evidence="1" type="ORF">FD50_GL001610</name>
</gene>
<reference evidence="1 2" key="1">
    <citation type="journal article" date="2015" name="Genome Announc.">
        <title>Expanding the biotechnology potential of lactobacilli through comparative genomics of 213 strains and associated genera.</title>
        <authorList>
            <person name="Sun Z."/>
            <person name="Harris H.M."/>
            <person name="McCann A."/>
            <person name="Guo C."/>
            <person name="Argimon S."/>
            <person name="Zhang W."/>
            <person name="Yang X."/>
            <person name="Jeffery I.B."/>
            <person name="Cooney J.C."/>
            <person name="Kagawa T.F."/>
            <person name="Liu W."/>
            <person name="Song Y."/>
            <person name="Salvetti E."/>
            <person name="Wrobel A."/>
            <person name="Rasinkangas P."/>
            <person name="Parkhill J."/>
            <person name="Rea M.C."/>
            <person name="O'Sullivan O."/>
            <person name="Ritari J."/>
            <person name="Douillard F.P."/>
            <person name="Paul Ross R."/>
            <person name="Yang R."/>
            <person name="Briner A.E."/>
            <person name="Felis G.E."/>
            <person name="de Vos W.M."/>
            <person name="Barrangou R."/>
            <person name="Klaenhammer T.R."/>
            <person name="Caufield P.W."/>
            <person name="Cui Y."/>
            <person name="Zhang H."/>
            <person name="O'Toole P.W."/>
        </authorList>
    </citation>
    <scope>NUCLEOTIDE SEQUENCE [LARGE SCALE GENOMIC DNA]</scope>
    <source>
        <strain evidence="1 2">DSM 16230</strain>
    </source>
</reference>